<gene>
    <name evidence="2" type="primary">ORF18341</name>
</gene>
<dbReference type="AlphaFoldDB" id="A0A0B6Y980"/>
<sequence length="212" mass="24825">ERSVLLHDPDYETKLFKIENDGFKSVDVDSKVKPRLTRPGSIMRPDPSIIGDTNLFGDVWNEWKLVDRSVLRLEKNLENSESERRALLHELQQAHNVLWLQSEQLRDVESAVTDNNVLVHDLQFKEMKYRYVLDSFEASSKEKQKLQVDNLRLREDVQERVNALDYQLEIFKEQHRNKGCIIKQNILLNNTAAALSLSEEKNKKLEQDNLVL</sequence>
<proteinExistence type="predicted"/>
<feature type="non-terminal residue" evidence="2">
    <location>
        <position position="1"/>
    </location>
</feature>
<accession>A0A0B6Y980</accession>
<dbReference type="EMBL" id="HACG01006017">
    <property type="protein sequence ID" value="CEK52882.1"/>
    <property type="molecule type" value="Transcribed_RNA"/>
</dbReference>
<keyword evidence="1" id="KW-0175">Coiled coil</keyword>
<feature type="coiled-coil region" evidence="1">
    <location>
        <begin position="70"/>
        <end position="97"/>
    </location>
</feature>
<organism evidence="2">
    <name type="scientific">Arion vulgaris</name>
    <dbReference type="NCBI Taxonomy" id="1028688"/>
    <lineage>
        <taxon>Eukaryota</taxon>
        <taxon>Metazoa</taxon>
        <taxon>Spiralia</taxon>
        <taxon>Lophotrochozoa</taxon>
        <taxon>Mollusca</taxon>
        <taxon>Gastropoda</taxon>
        <taxon>Heterobranchia</taxon>
        <taxon>Euthyneura</taxon>
        <taxon>Panpulmonata</taxon>
        <taxon>Eupulmonata</taxon>
        <taxon>Stylommatophora</taxon>
        <taxon>Helicina</taxon>
        <taxon>Arionoidea</taxon>
        <taxon>Arionidae</taxon>
        <taxon>Arion</taxon>
    </lineage>
</organism>
<reference evidence="2" key="1">
    <citation type="submission" date="2014-12" db="EMBL/GenBank/DDBJ databases">
        <title>Insight into the proteome of Arion vulgaris.</title>
        <authorList>
            <person name="Aradska J."/>
            <person name="Bulat T."/>
            <person name="Smidak R."/>
            <person name="Sarate P."/>
            <person name="Gangsoo J."/>
            <person name="Sialana F."/>
            <person name="Bilban M."/>
            <person name="Lubec G."/>
        </authorList>
    </citation>
    <scope>NUCLEOTIDE SEQUENCE</scope>
    <source>
        <tissue evidence="2">Skin</tissue>
    </source>
</reference>
<name>A0A0B6Y980_9EUPU</name>
<feature type="non-terminal residue" evidence="2">
    <location>
        <position position="212"/>
    </location>
</feature>
<evidence type="ECO:0000313" key="2">
    <source>
        <dbReference type="EMBL" id="CEK52882.1"/>
    </source>
</evidence>
<protein>
    <submittedName>
        <fullName evidence="2">Uncharacterized protein</fullName>
    </submittedName>
</protein>
<evidence type="ECO:0000256" key="1">
    <source>
        <dbReference type="SAM" id="Coils"/>
    </source>
</evidence>
<feature type="coiled-coil region" evidence="1">
    <location>
        <begin position="154"/>
        <end position="208"/>
    </location>
</feature>